<evidence type="ECO:0000313" key="7">
    <source>
        <dbReference type="EMBL" id="EOA21327.1"/>
    </source>
</evidence>
<evidence type="ECO:0000313" key="8">
    <source>
        <dbReference type="Proteomes" id="UP000029121"/>
    </source>
</evidence>
<dbReference type="SUPFAM" id="SSF101941">
    <property type="entry name" value="NAC domain"/>
    <property type="match status" value="1"/>
</dbReference>
<dbReference type="GO" id="GO:0003677">
    <property type="term" value="F:DNA binding"/>
    <property type="evidence" value="ECO:0007669"/>
    <property type="project" value="UniProtKB-KW"/>
</dbReference>
<keyword evidence="3" id="KW-0804">Transcription</keyword>
<feature type="region of interest" description="Disordered" evidence="5">
    <location>
        <begin position="254"/>
        <end position="274"/>
    </location>
</feature>
<protein>
    <recommendedName>
        <fullName evidence="6">NAC domain-containing protein</fullName>
    </recommendedName>
</protein>
<feature type="compositionally biased region" description="Pro residues" evidence="5">
    <location>
        <begin position="262"/>
        <end position="274"/>
    </location>
</feature>
<evidence type="ECO:0000256" key="1">
    <source>
        <dbReference type="ARBA" id="ARBA00023015"/>
    </source>
</evidence>
<dbReference type="InterPro" id="IPR036093">
    <property type="entry name" value="NAC_dom_sf"/>
</dbReference>
<dbReference type="OrthoDB" id="676820at2759"/>
<dbReference type="PANTHER" id="PTHR31719:SF176">
    <property type="entry name" value="NAC DOMAIN CONTAINING PROTEIN 84"/>
    <property type="match status" value="1"/>
</dbReference>
<keyword evidence="1" id="KW-0805">Transcription regulation</keyword>
<accession>R0FGA4</accession>
<dbReference type="KEGG" id="crb:17882092"/>
<feature type="domain" description="NAC" evidence="6">
    <location>
        <begin position="82"/>
        <end position="227"/>
    </location>
</feature>
<dbReference type="STRING" id="81985.R0FGA4"/>
<proteinExistence type="predicted"/>
<sequence length="274" mass="31726">CKTHITKGYTSLPSLSLSFFLSVLPLFRWNDGAVLIKTIFEILIHFRRPNFKKKEKKRRRRRRRREDMEMEKRIVVNGGMRLPIGYRFHPTEQELILHYLLPKAFASPLPSSIIPVFDLFFSHPLTFPGDSKEKHRYFFCKKKEVSSNEQRIKTVSGDGYWKHIGKERPIIACGKAVGIRRTLAFYETNKSSSNCNRTRWSMTEYSLAGFASAKVFGEWAVYNVYERKGSKARKQRKSRDMDDEDLSCSIHFIVGSSDHETGPPPPSPPTSADE</sequence>
<dbReference type="InterPro" id="IPR003441">
    <property type="entry name" value="NAC-dom"/>
</dbReference>
<organism evidence="7 8">
    <name type="scientific">Capsella rubella</name>
    <dbReference type="NCBI Taxonomy" id="81985"/>
    <lineage>
        <taxon>Eukaryota</taxon>
        <taxon>Viridiplantae</taxon>
        <taxon>Streptophyta</taxon>
        <taxon>Embryophyta</taxon>
        <taxon>Tracheophyta</taxon>
        <taxon>Spermatophyta</taxon>
        <taxon>Magnoliopsida</taxon>
        <taxon>eudicotyledons</taxon>
        <taxon>Gunneridae</taxon>
        <taxon>Pentapetalae</taxon>
        <taxon>rosids</taxon>
        <taxon>malvids</taxon>
        <taxon>Brassicales</taxon>
        <taxon>Brassicaceae</taxon>
        <taxon>Camelineae</taxon>
        <taxon>Capsella</taxon>
    </lineage>
</organism>
<dbReference type="GO" id="GO:0006355">
    <property type="term" value="P:regulation of DNA-templated transcription"/>
    <property type="evidence" value="ECO:0007669"/>
    <property type="project" value="InterPro"/>
</dbReference>
<keyword evidence="8" id="KW-1185">Reference proteome</keyword>
<evidence type="ECO:0000259" key="6">
    <source>
        <dbReference type="PROSITE" id="PS51005"/>
    </source>
</evidence>
<dbReference type="Pfam" id="PF02365">
    <property type="entry name" value="NAM"/>
    <property type="match status" value="1"/>
</dbReference>
<reference evidence="8" key="1">
    <citation type="journal article" date="2013" name="Nat. Genet.">
        <title>The Capsella rubella genome and the genomic consequences of rapid mating system evolution.</title>
        <authorList>
            <person name="Slotte T."/>
            <person name="Hazzouri K.M."/>
            <person name="Agren J.A."/>
            <person name="Koenig D."/>
            <person name="Maumus F."/>
            <person name="Guo Y.L."/>
            <person name="Steige K."/>
            <person name="Platts A.E."/>
            <person name="Escobar J.S."/>
            <person name="Newman L.K."/>
            <person name="Wang W."/>
            <person name="Mandakova T."/>
            <person name="Vello E."/>
            <person name="Smith L.M."/>
            <person name="Henz S.R."/>
            <person name="Steffen J."/>
            <person name="Takuno S."/>
            <person name="Brandvain Y."/>
            <person name="Coop G."/>
            <person name="Andolfatto P."/>
            <person name="Hu T.T."/>
            <person name="Blanchette M."/>
            <person name="Clark R.M."/>
            <person name="Quesneville H."/>
            <person name="Nordborg M."/>
            <person name="Gaut B.S."/>
            <person name="Lysak M.A."/>
            <person name="Jenkins J."/>
            <person name="Grimwood J."/>
            <person name="Chapman J."/>
            <person name="Prochnik S."/>
            <person name="Shu S."/>
            <person name="Rokhsar D."/>
            <person name="Schmutz J."/>
            <person name="Weigel D."/>
            <person name="Wright S.I."/>
        </authorList>
    </citation>
    <scope>NUCLEOTIDE SEQUENCE [LARGE SCALE GENOMIC DNA]</scope>
    <source>
        <strain evidence="8">cv. Monte Gargano</strain>
    </source>
</reference>
<dbReference type="EMBL" id="KB870810">
    <property type="protein sequence ID" value="EOA21327.1"/>
    <property type="molecule type" value="Genomic_DNA"/>
</dbReference>
<keyword evidence="4" id="KW-0539">Nucleus</keyword>
<dbReference type="Proteomes" id="UP000029121">
    <property type="component" value="Unassembled WGS sequence"/>
</dbReference>
<dbReference type="PROSITE" id="PS51005">
    <property type="entry name" value="NAC"/>
    <property type="match status" value="1"/>
</dbReference>
<gene>
    <name evidence="7" type="ORF">CARUB_v10001688mg</name>
</gene>
<keyword evidence="2" id="KW-0238">DNA-binding</keyword>
<dbReference type="PANTHER" id="PTHR31719">
    <property type="entry name" value="NAC TRANSCRIPTION FACTOR 56"/>
    <property type="match status" value="1"/>
</dbReference>
<feature type="non-terminal residue" evidence="7">
    <location>
        <position position="1"/>
    </location>
</feature>
<dbReference type="Gene3D" id="2.170.150.80">
    <property type="entry name" value="NAC domain"/>
    <property type="match status" value="1"/>
</dbReference>
<evidence type="ECO:0000256" key="3">
    <source>
        <dbReference type="ARBA" id="ARBA00023163"/>
    </source>
</evidence>
<dbReference type="AlphaFoldDB" id="R0FGA4"/>
<name>R0FGA4_9BRAS</name>
<dbReference type="eggNOG" id="ENOG502S02N">
    <property type="taxonomic scope" value="Eukaryota"/>
</dbReference>
<evidence type="ECO:0000256" key="4">
    <source>
        <dbReference type="ARBA" id="ARBA00023242"/>
    </source>
</evidence>
<evidence type="ECO:0000256" key="5">
    <source>
        <dbReference type="SAM" id="MobiDB-lite"/>
    </source>
</evidence>
<evidence type="ECO:0000256" key="2">
    <source>
        <dbReference type="ARBA" id="ARBA00023125"/>
    </source>
</evidence>